<keyword evidence="2" id="KW-1185">Reference proteome</keyword>
<evidence type="ECO:0000313" key="1">
    <source>
        <dbReference type="EMBL" id="KAL3281957.1"/>
    </source>
</evidence>
<accession>A0ABD2NTU2</accession>
<protein>
    <submittedName>
        <fullName evidence="1">Uncharacterized protein</fullName>
    </submittedName>
</protein>
<dbReference type="Proteomes" id="UP001516400">
    <property type="component" value="Unassembled WGS sequence"/>
</dbReference>
<reference evidence="1 2" key="1">
    <citation type="journal article" date="2021" name="BMC Biol.">
        <title>Horizontally acquired antibacterial genes associated with adaptive radiation of ladybird beetles.</title>
        <authorList>
            <person name="Li H.S."/>
            <person name="Tang X.F."/>
            <person name="Huang Y.H."/>
            <person name="Xu Z.Y."/>
            <person name="Chen M.L."/>
            <person name="Du X.Y."/>
            <person name="Qiu B.Y."/>
            <person name="Chen P.T."/>
            <person name="Zhang W."/>
            <person name="Slipinski A."/>
            <person name="Escalona H.E."/>
            <person name="Waterhouse R.M."/>
            <person name="Zwick A."/>
            <person name="Pang H."/>
        </authorList>
    </citation>
    <scope>NUCLEOTIDE SEQUENCE [LARGE SCALE GENOMIC DNA]</scope>
    <source>
        <strain evidence="1">SYSU2018</strain>
    </source>
</reference>
<dbReference type="EMBL" id="JABFTP020000144">
    <property type="protein sequence ID" value="KAL3281957.1"/>
    <property type="molecule type" value="Genomic_DNA"/>
</dbReference>
<organism evidence="1 2">
    <name type="scientific">Cryptolaemus montrouzieri</name>
    <dbReference type="NCBI Taxonomy" id="559131"/>
    <lineage>
        <taxon>Eukaryota</taxon>
        <taxon>Metazoa</taxon>
        <taxon>Ecdysozoa</taxon>
        <taxon>Arthropoda</taxon>
        <taxon>Hexapoda</taxon>
        <taxon>Insecta</taxon>
        <taxon>Pterygota</taxon>
        <taxon>Neoptera</taxon>
        <taxon>Endopterygota</taxon>
        <taxon>Coleoptera</taxon>
        <taxon>Polyphaga</taxon>
        <taxon>Cucujiformia</taxon>
        <taxon>Coccinelloidea</taxon>
        <taxon>Coccinellidae</taxon>
        <taxon>Scymninae</taxon>
        <taxon>Scymnini</taxon>
        <taxon>Cryptolaemus</taxon>
    </lineage>
</organism>
<gene>
    <name evidence="1" type="ORF">HHI36_005160</name>
</gene>
<sequence length="177" mass="20655">MYSGKEERLDHILSGCPALASKSYLDGHNRVANILHQELRVKYMGLKSTVPHYLYEPPNICDDEKKRLDRQTNNQYQIIFQTLCLRFKKRRNKKQAEDLIRIKQVEIDLRIQPEEEVQGPILTNTTDAMSTPSRFEEDIESMHMKYDGIDPNAKPGLPKLIFKTDTSRIMHEINNIV</sequence>
<comment type="caution">
    <text evidence="1">The sequence shown here is derived from an EMBL/GenBank/DDBJ whole genome shotgun (WGS) entry which is preliminary data.</text>
</comment>
<proteinExistence type="predicted"/>
<name>A0ABD2NTU2_9CUCU</name>
<evidence type="ECO:0000313" key="2">
    <source>
        <dbReference type="Proteomes" id="UP001516400"/>
    </source>
</evidence>
<dbReference type="AlphaFoldDB" id="A0ABD2NTU2"/>